<dbReference type="NCBIfam" id="NF009732">
    <property type="entry name" value="PRK13255.1"/>
    <property type="match status" value="1"/>
</dbReference>
<evidence type="ECO:0000313" key="10">
    <source>
        <dbReference type="EMBL" id="GGB51186.1"/>
    </source>
</evidence>
<accession>A0ABQ1ISY7</accession>
<keyword evidence="8 9" id="KW-0949">S-adenosyl-L-methionine</keyword>
<dbReference type="InterPro" id="IPR008854">
    <property type="entry name" value="TPMT"/>
</dbReference>
<evidence type="ECO:0000256" key="6">
    <source>
        <dbReference type="ARBA" id="ARBA00022603"/>
    </source>
</evidence>
<dbReference type="HAMAP" id="MF_00812">
    <property type="entry name" value="Thiopur_methtran"/>
    <property type="match status" value="1"/>
</dbReference>
<feature type="binding site" evidence="9">
    <location>
        <position position="10"/>
    </location>
    <ligand>
        <name>S-adenosyl-L-methionine</name>
        <dbReference type="ChEBI" id="CHEBI:59789"/>
    </ligand>
</feature>
<dbReference type="InterPro" id="IPR022474">
    <property type="entry name" value="Thiopur_S-MeTfrase_Se/Te_detox"/>
</dbReference>
<dbReference type="PROSITE" id="PS51585">
    <property type="entry name" value="SAM_MT_TPMT"/>
    <property type="match status" value="1"/>
</dbReference>
<dbReference type="EMBL" id="BMKE01000024">
    <property type="protein sequence ID" value="GGB51186.1"/>
    <property type="molecule type" value="Genomic_DNA"/>
</dbReference>
<dbReference type="EC" id="2.1.1.67" evidence="4 9"/>
<keyword evidence="6 9" id="KW-0489">Methyltransferase</keyword>
<reference evidence="11" key="1">
    <citation type="journal article" date="2019" name="Int. J. Syst. Evol. Microbiol.">
        <title>The Global Catalogue of Microorganisms (GCM) 10K type strain sequencing project: providing services to taxonomists for standard genome sequencing and annotation.</title>
        <authorList>
            <consortium name="The Broad Institute Genomics Platform"/>
            <consortium name="The Broad Institute Genome Sequencing Center for Infectious Disease"/>
            <person name="Wu L."/>
            <person name="Ma J."/>
        </authorList>
    </citation>
    <scope>NUCLEOTIDE SEQUENCE [LARGE SCALE GENOMIC DNA]</scope>
    <source>
        <strain evidence="11">CGMCC 1.15923</strain>
    </source>
</reference>
<evidence type="ECO:0000256" key="7">
    <source>
        <dbReference type="ARBA" id="ARBA00022679"/>
    </source>
</evidence>
<evidence type="ECO:0000313" key="11">
    <source>
        <dbReference type="Proteomes" id="UP000646152"/>
    </source>
</evidence>
<organism evidence="10 11">
    <name type="scientific">Oceanisphaera marina</name>
    <dbReference type="NCBI Taxonomy" id="2017550"/>
    <lineage>
        <taxon>Bacteria</taxon>
        <taxon>Pseudomonadati</taxon>
        <taxon>Pseudomonadota</taxon>
        <taxon>Gammaproteobacteria</taxon>
        <taxon>Aeromonadales</taxon>
        <taxon>Aeromonadaceae</taxon>
        <taxon>Oceanisphaera</taxon>
    </lineage>
</organism>
<dbReference type="PANTHER" id="PTHR10259">
    <property type="entry name" value="THIOPURINE S-METHYLTRANSFERASE"/>
    <property type="match status" value="1"/>
</dbReference>
<dbReference type="PIRSF" id="PIRSF023956">
    <property type="entry name" value="Thiopurine_S-methyltransferase"/>
    <property type="match status" value="1"/>
</dbReference>
<comment type="catalytic activity">
    <reaction evidence="1 9">
        <text>S-adenosyl-L-methionine + a thiopurine = S-adenosyl-L-homocysteine + a thiopurine S-methylether.</text>
        <dbReference type="EC" id="2.1.1.67"/>
    </reaction>
</comment>
<comment type="similarity">
    <text evidence="3 9">Belongs to the class I-like SAM-binding methyltransferase superfamily. TPMT family.</text>
</comment>
<dbReference type="Gene3D" id="3.40.50.150">
    <property type="entry name" value="Vaccinia Virus protein VP39"/>
    <property type="match status" value="1"/>
</dbReference>
<evidence type="ECO:0000256" key="2">
    <source>
        <dbReference type="ARBA" id="ARBA00004496"/>
    </source>
</evidence>
<dbReference type="InterPro" id="IPR029063">
    <property type="entry name" value="SAM-dependent_MTases_sf"/>
</dbReference>
<feature type="binding site" evidence="9">
    <location>
        <position position="122"/>
    </location>
    <ligand>
        <name>S-adenosyl-L-methionine</name>
        <dbReference type="ChEBI" id="CHEBI:59789"/>
    </ligand>
</feature>
<keyword evidence="11" id="KW-1185">Reference proteome</keyword>
<proteinExistence type="inferred from homology"/>
<dbReference type="Pfam" id="PF05724">
    <property type="entry name" value="TPMT"/>
    <property type="match status" value="1"/>
</dbReference>
<feature type="binding site" evidence="9">
    <location>
        <position position="66"/>
    </location>
    <ligand>
        <name>S-adenosyl-L-methionine</name>
        <dbReference type="ChEBI" id="CHEBI:59789"/>
    </ligand>
</feature>
<evidence type="ECO:0000256" key="1">
    <source>
        <dbReference type="ARBA" id="ARBA00000903"/>
    </source>
</evidence>
<dbReference type="Proteomes" id="UP000646152">
    <property type="component" value="Unassembled WGS sequence"/>
</dbReference>
<comment type="caution">
    <text evidence="10">The sequence shown here is derived from an EMBL/GenBank/DDBJ whole genome shotgun (WGS) entry which is preliminary data.</text>
</comment>
<sequence>MDAEFWHQRWQEARIGFHRQQINPQLRQYWPQLAVPAHTEVLVPLCGKSNDMHWLAEQGHTVAGFELSALAVHDFFADTQLAARQEAIGPYQCWHTEQISLYQGDFFQAEQLGRRFDAAYDRAALIALPHSMQAQYVALLANLLNPGAVLLLITVNYAPEQQQAPPFSVSVQAVSSLFEPYFTIEHCGKIAEGQENPRVASGELTFFDELCFVLKRKQY</sequence>
<evidence type="ECO:0000256" key="9">
    <source>
        <dbReference type="HAMAP-Rule" id="MF_00812"/>
    </source>
</evidence>
<evidence type="ECO:0000256" key="8">
    <source>
        <dbReference type="ARBA" id="ARBA00022691"/>
    </source>
</evidence>
<evidence type="ECO:0000256" key="3">
    <source>
        <dbReference type="ARBA" id="ARBA00008145"/>
    </source>
</evidence>
<dbReference type="InterPro" id="IPR025835">
    <property type="entry name" value="Thiopurine_S-MeTrfase"/>
</dbReference>
<dbReference type="NCBIfam" id="TIGR03840">
    <property type="entry name" value="TMPT_Se_Te"/>
    <property type="match status" value="1"/>
</dbReference>
<comment type="subcellular location">
    <subcellularLocation>
        <location evidence="2 9">Cytoplasm</location>
    </subcellularLocation>
</comment>
<evidence type="ECO:0000256" key="4">
    <source>
        <dbReference type="ARBA" id="ARBA00011905"/>
    </source>
</evidence>
<dbReference type="RefSeq" id="WP_188630507.1">
    <property type="nucleotide sequence ID" value="NZ_BMKE01000024.1"/>
</dbReference>
<keyword evidence="7 9" id="KW-0808">Transferase</keyword>
<name>A0ABQ1ISY7_9GAMM</name>
<dbReference type="PANTHER" id="PTHR10259:SF11">
    <property type="entry name" value="THIOPURINE S-METHYLTRANSFERASE"/>
    <property type="match status" value="1"/>
</dbReference>
<gene>
    <name evidence="9 10" type="primary">tpm</name>
    <name evidence="10" type="ORF">GCM10011502_25380</name>
</gene>
<dbReference type="SUPFAM" id="SSF53335">
    <property type="entry name" value="S-adenosyl-L-methionine-dependent methyltransferases"/>
    <property type="match status" value="1"/>
</dbReference>
<feature type="binding site" evidence="9">
    <location>
        <position position="45"/>
    </location>
    <ligand>
        <name>S-adenosyl-L-methionine</name>
        <dbReference type="ChEBI" id="CHEBI:59789"/>
    </ligand>
</feature>
<evidence type="ECO:0000256" key="5">
    <source>
        <dbReference type="ARBA" id="ARBA00022490"/>
    </source>
</evidence>
<protein>
    <recommendedName>
        <fullName evidence="4 9">Thiopurine S-methyltransferase</fullName>
        <ecNumber evidence="4 9">2.1.1.67</ecNumber>
    </recommendedName>
    <alternativeName>
        <fullName evidence="9">Thiopurine methyltransferase</fullName>
    </alternativeName>
</protein>
<keyword evidence="5 9" id="KW-0963">Cytoplasm</keyword>